<dbReference type="InterPro" id="IPR004314">
    <property type="entry name" value="Neprosin"/>
</dbReference>
<feature type="compositionally biased region" description="Polar residues" evidence="1">
    <location>
        <begin position="314"/>
        <end position="332"/>
    </location>
</feature>
<evidence type="ECO:0000313" key="4">
    <source>
        <dbReference type="Proteomes" id="UP001163823"/>
    </source>
</evidence>
<dbReference type="InterPro" id="IPR025521">
    <property type="entry name" value="Neprosin_propep"/>
</dbReference>
<feature type="domain" description="Neprosin PEP catalytic" evidence="2">
    <location>
        <begin position="48"/>
        <end position="304"/>
    </location>
</feature>
<feature type="region of interest" description="Disordered" evidence="1">
    <location>
        <begin position="1"/>
        <end position="32"/>
    </location>
</feature>
<comment type="caution">
    <text evidence="3">The sequence shown here is derived from an EMBL/GenBank/DDBJ whole genome shotgun (WGS) entry which is preliminary data.</text>
</comment>
<feature type="region of interest" description="Disordered" evidence="1">
    <location>
        <begin position="312"/>
        <end position="337"/>
    </location>
</feature>
<dbReference type="Pfam" id="PF03080">
    <property type="entry name" value="Neprosin"/>
    <property type="match status" value="2"/>
</dbReference>
<name>A0AAD7M272_QUISA</name>
<dbReference type="PANTHER" id="PTHR31589:SF246">
    <property type="entry name" value="CARBOXYL-TERMINAL PEPTIDASE"/>
    <property type="match status" value="1"/>
</dbReference>
<dbReference type="EMBL" id="JARAOO010000005">
    <property type="protein sequence ID" value="KAJ7968618.1"/>
    <property type="molecule type" value="Genomic_DNA"/>
</dbReference>
<dbReference type="Pfam" id="PF14365">
    <property type="entry name" value="Neprosin_AP"/>
    <property type="match status" value="1"/>
</dbReference>
<feature type="domain" description="Neprosin PEP catalytic" evidence="2">
    <location>
        <begin position="360"/>
        <end position="611"/>
    </location>
</feature>
<dbReference type="PANTHER" id="PTHR31589">
    <property type="entry name" value="PROTEIN, PUTATIVE (DUF239)-RELATED-RELATED"/>
    <property type="match status" value="1"/>
</dbReference>
<protein>
    <recommendedName>
        <fullName evidence="2">Neprosin PEP catalytic domain-containing protein</fullName>
    </recommendedName>
</protein>
<dbReference type="InterPro" id="IPR053168">
    <property type="entry name" value="Glutamic_endopeptidase"/>
</dbReference>
<evidence type="ECO:0000313" key="3">
    <source>
        <dbReference type="EMBL" id="KAJ7968618.1"/>
    </source>
</evidence>
<accession>A0AAD7M272</accession>
<organism evidence="3 4">
    <name type="scientific">Quillaja saponaria</name>
    <name type="common">Soap bark tree</name>
    <dbReference type="NCBI Taxonomy" id="32244"/>
    <lineage>
        <taxon>Eukaryota</taxon>
        <taxon>Viridiplantae</taxon>
        <taxon>Streptophyta</taxon>
        <taxon>Embryophyta</taxon>
        <taxon>Tracheophyta</taxon>
        <taxon>Spermatophyta</taxon>
        <taxon>Magnoliopsida</taxon>
        <taxon>eudicotyledons</taxon>
        <taxon>Gunneridae</taxon>
        <taxon>Pentapetalae</taxon>
        <taxon>rosids</taxon>
        <taxon>fabids</taxon>
        <taxon>Fabales</taxon>
        <taxon>Quillajaceae</taxon>
        <taxon>Quillaja</taxon>
    </lineage>
</organism>
<dbReference type="PROSITE" id="PS52045">
    <property type="entry name" value="NEPROSIN_PEP_CD"/>
    <property type="match status" value="2"/>
</dbReference>
<dbReference type="AlphaFoldDB" id="A0AAD7M272"/>
<dbReference type="KEGG" id="qsa:O6P43_012694"/>
<reference evidence="3" key="1">
    <citation type="journal article" date="2023" name="Science">
        <title>Elucidation of the pathway for biosynthesis of saponin adjuvants from the soapbark tree.</title>
        <authorList>
            <person name="Reed J."/>
            <person name="Orme A."/>
            <person name="El-Demerdash A."/>
            <person name="Owen C."/>
            <person name="Martin L.B.B."/>
            <person name="Misra R.C."/>
            <person name="Kikuchi S."/>
            <person name="Rejzek M."/>
            <person name="Martin A.C."/>
            <person name="Harkess A."/>
            <person name="Leebens-Mack J."/>
            <person name="Louveau T."/>
            <person name="Stephenson M.J."/>
            <person name="Osbourn A."/>
        </authorList>
    </citation>
    <scope>NUCLEOTIDE SEQUENCE</scope>
    <source>
        <strain evidence="3">S10</strain>
    </source>
</reference>
<evidence type="ECO:0000259" key="2">
    <source>
        <dbReference type="PROSITE" id="PS52045"/>
    </source>
</evidence>
<evidence type="ECO:0000256" key="1">
    <source>
        <dbReference type="SAM" id="MobiDB-lite"/>
    </source>
</evidence>
<feature type="compositionally biased region" description="Basic and acidic residues" evidence="1">
    <location>
        <begin position="11"/>
        <end position="22"/>
    </location>
</feature>
<keyword evidence="4" id="KW-1185">Reference proteome</keyword>
<dbReference type="Proteomes" id="UP001163823">
    <property type="component" value="Chromosome 5"/>
</dbReference>
<proteinExistence type="predicted"/>
<gene>
    <name evidence="3" type="ORF">O6P43_012694</name>
</gene>
<sequence>MKPTAQPKGLEPSKPKNSKSIEIKGTGCPEGTVPILRRKTQEAGDEVGVFDRFHYAMVHMKEQPDNKFYGAGGYINVYNPKASRGDFTKGMIWLQTKDKGPPYINFIQAGTMVHPFFYSDNRTRFFVEWTADHKHATGCFDLACPGFVQVHKSFAPGHICEHISVIEGPQYHYVVLIHQDRTTGNWWLQVGDNHQNIGYWPKALFRSLSMFATEILWGGEVFTHSIVRGFPEMGSGQYVNEGPRRAAYLSVFQVIDESGTRFGPKQDQIDSLVSKAKCYNVSIDEGGQIFDCVDIYKQPALSHPALKNHKIQMRPTSQPKGSERSMPNNSKSIEIKGTGCPEGTVPVLRRKTREAGNEVGVFDRYHYAVVQMKKQPNNNFYGAGGYINVYNPKASRGDFTKGMVWLQTEEKGPPYINFIQAGTMVHPIFYGDNRTRFFTEWTADHKHTTGCFDLACPGFVQVHKSFAPGHICEHISVIEGPQYHYVVLIHQDRTTGNWWLQVADDHQNVGYWPKALFTSLSRSATEVAWGGEAYTRSIVRGFPEMGSGHYVDEGPRRAAYMSVFQVMDESGARFGPKQDQIESFVTKNRCYNVSIVSPDTFLYGGPGGECY</sequence>
<dbReference type="Gene3D" id="3.90.1320.10">
    <property type="entry name" value="Outer-capsid protein sigma 3, large lobe"/>
    <property type="match status" value="2"/>
</dbReference>